<accession>A0AAV2IEG1</accession>
<evidence type="ECO:0000313" key="6">
    <source>
        <dbReference type="Proteomes" id="UP001497497"/>
    </source>
</evidence>
<dbReference type="SUPFAM" id="SSF49854">
    <property type="entry name" value="Spermadhesin, CUB domain"/>
    <property type="match status" value="2"/>
</dbReference>
<evidence type="ECO:0000256" key="1">
    <source>
        <dbReference type="ARBA" id="ARBA00022737"/>
    </source>
</evidence>
<evidence type="ECO:0000256" key="2">
    <source>
        <dbReference type="ARBA" id="ARBA00023157"/>
    </source>
</evidence>
<dbReference type="SMART" id="SM00042">
    <property type="entry name" value="CUB"/>
    <property type="match status" value="2"/>
</dbReference>
<reference evidence="5 6" key="1">
    <citation type="submission" date="2024-04" db="EMBL/GenBank/DDBJ databases">
        <authorList>
            <consortium name="Genoscope - CEA"/>
            <person name="William W."/>
        </authorList>
    </citation>
    <scope>NUCLEOTIDE SEQUENCE [LARGE SCALE GENOMIC DNA]</scope>
</reference>
<organism evidence="5 6">
    <name type="scientific">Lymnaea stagnalis</name>
    <name type="common">Great pond snail</name>
    <name type="synonym">Helix stagnalis</name>
    <dbReference type="NCBI Taxonomy" id="6523"/>
    <lineage>
        <taxon>Eukaryota</taxon>
        <taxon>Metazoa</taxon>
        <taxon>Spiralia</taxon>
        <taxon>Lophotrochozoa</taxon>
        <taxon>Mollusca</taxon>
        <taxon>Gastropoda</taxon>
        <taxon>Heterobranchia</taxon>
        <taxon>Euthyneura</taxon>
        <taxon>Panpulmonata</taxon>
        <taxon>Hygrophila</taxon>
        <taxon>Lymnaeoidea</taxon>
        <taxon>Lymnaeidae</taxon>
        <taxon>Lymnaea</taxon>
    </lineage>
</organism>
<protein>
    <recommendedName>
        <fullName evidence="4">CUB domain-containing protein</fullName>
    </recommendedName>
</protein>
<gene>
    <name evidence="5" type="ORF">GSLYS_00017712001</name>
</gene>
<dbReference type="PANTHER" id="PTHR24251:SF37">
    <property type="entry name" value="CUB DOMAIN-CONTAINING PROTEIN"/>
    <property type="match status" value="1"/>
</dbReference>
<dbReference type="Proteomes" id="UP001497497">
    <property type="component" value="Unassembled WGS sequence"/>
</dbReference>
<keyword evidence="2" id="KW-1015">Disulfide bond</keyword>
<dbReference type="Pfam" id="PF00431">
    <property type="entry name" value="CUB"/>
    <property type="match status" value="2"/>
</dbReference>
<dbReference type="FunFam" id="2.60.120.290:FF:000013">
    <property type="entry name" value="Membrane frizzled-related protein"/>
    <property type="match status" value="1"/>
</dbReference>
<evidence type="ECO:0000313" key="5">
    <source>
        <dbReference type="EMBL" id="CAL1544199.1"/>
    </source>
</evidence>
<dbReference type="PANTHER" id="PTHR24251">
    <property type="entry name" value="OVOCHYMASE-RELATED"/>
    <property type="match status" value="1"/>
</dbReference>
<dbReference type="PROSITE" id="PS01180">
    <property type="entry name" value="CUB"/>
    <property type="match status" value="2"/>
</dbReference>
<dbReference type="AlphaFoldDB" id="A0AAV2IEG1"/>
<proteinExistence type="predicted"/>
<dbReference type="Gene3D" id="2.60.120.290">
    <property type="entry name" value="Spermadhesin, CUB domain"/>
    <property type="match status" value="2"/>
</dbReference>
<evidence type="ECO:0000256" key="3">
    <source>
        <dbReference type="PROSITE-ProRule" id="PRU00059"/>
    </source>
</evidence>
<name>A0AAV2IEG1_LYMST</name>
<dbReference type="CDD" id="cd00041">
    <property type="entry name" value="CUB"/>
    <property type="match status" value="2"/>
</dbReference>
<feature type="domain" description="CUB" evidence="4">
    <location>
        <begin position="1"/>
        <end position="71"/>
    </location>
</feature>
<feature type="domain" description="CUB" evidence="4">
    <location>
        <begin position="73"/>
        <end position="182"/>
    </location>
</feature>
<comment type="caution">
    <text evidence="5">The sequence shown here is derived from an EMBL/GenBank/DDBJ whole genome shotgun (WGS) entry which is preliminary data.</text>
</comment>
<sequence length="254" mass="28372">MLSFHLEYASSCQYDYVQVYDGPSNSSRSLYKMCSTSYPPVIMSSTPYLHIVFHTDHFYEYTGFAASYQVNDCNFTLANTSGYIVSPGFPAQYPDNLYCTWTIIAPTDRFIFLSVSSFELENNCAVDYLKIYDGRYSTAPLLGTFCDTAPPKIISTTNSMLLVFKTGGSINYRGFNGTFTTDEGRPYNFKCNTTSQCHEHLVCVAERCGCSSGYYFNSRTYLCNTALSHGATCDSHIPNMCSGSSLECKSDEYG</sequence>
<dbReference type="EMBL" id="CAXITT010000603">
    <property type="protein sequence ID" value="CAL1544199.1"/>
    <property type="molecule type" value="Genomic_DNA"/>
</dbReference>
<keyword evidence="6" id="KW-1185">Reference proteome</keyword>
<dbReference type="InterPro" id="IPR035914">
    <property type="entry name" value="Sperma_CUB_dom_sf"/>
</dbReference>
<feature type="non-terminal residue" evidence="5">
    <location>
        <position position="254"/>
    </location>
</feature>
<dbReference type="InterPro" id="IPR000859">
    <property type="entry name" value="CUB_dom"/>
</dbReference>
<comment type="caution">
    <text evidence="3">Lacks conserved residue(s) required for the propagation of feature annotation.</text>
</comment>
<keyword evidence="1" id="KW-0677">Repeat</keyword>
<evidence type="ECO:0000259" key="4">
    <source>
        <dbReference type="PROSITE" id="PS01180"/>
    </source>
</evidence>